<sequence length="320" mass="35908">MNDKTKTAQVTNDNLLDFASDDDQPIRYMQRTRDWYLGLGYDNPYRWAHYTDVPFTSVVKPLKNSCVTLITTAAPYQADKGDQGPGSTYNAAAKFYEVYSGDTNAEHDLRISHVAIDRKHTSMQDSNTWFALPMLKALERENIIDRVGPNFYGVPTNRSQRHTLEVDAPEVLKRCREDGVEAAVLIPNCPVCHQTLSLIARFLEASGIPTVVMGCAKDIVEHCGVPRFLFSDFPLGNSAGPPDDADAQRFTLLLALRLLETAPTARTTVQSPLRWAASHEWKFDYSNIDRVSPQELLKLKQEFDRGKAVAASLRQTQIKS</sequence>
<dbReference type="RefSeq" id="WP_106226076.1">
    <property type="nucleotide sequence ID" value="NZ_PVTV01000002.1"/>
</dbReference>
<reference evidence="1 2" key="1">
    <citation type="submission" date="2018-03" db="EMBL/GenBank/DDBJ databases">
        <title>Genomic Encyclopedia of Type Strains, Phase III (KMG-III): the genomes of soil and plant-associated and newly described type strains.</title>
        <authorList>
            <person name="Whitman W."/>
        </authorList>
    </citation>
    <scope>NUCLEOTIDE SEQUENCE [LARGE SCALE GENOMIC DNA]</scope>
    <source>
        <strain evidence="1 2">MWH-P2sevCIIIb</strain>
    </source>
</reference>
<comment type="caution">
    <text evidence="1">The sequence shown here is derived from an EMBL/GenBank/DDBJ whole genome shotgun (WGS) entry which is preliminary data.</text>
</comment>
<accession>A0A2T0XQ85</accession>
<proteinExistence type="predicted"/>
<dbReference type="EMBL" id="PVTV01000002">
    <property type="protein sequence ID" value="PRZ01115.1"/>
    <property type="molecule type" value="Genomic_DNA"/>
</dbReference>
<keyword evidence="2" id="KW-1185">Reference proteome</keyword>
<evidence type="ECO:0000313" key="1">
    <source>
        <dbReference type="EMBL" id="PRZ01115.1"/>
    </source>
</evidence>
<evidence type="ECO:0000313" key="2">
    <source>
        <dbReference type="Proteomes" id="UP000238308"/>
    </source>
</evidence>
<name>A0A2T0XQ85_9BURK</name>
<dbReference type="Proteomes" id="UP000238308">
    <property type="component" value="Unassembled WGS sequence"/>
</dbReference>
<organism evidence="1 2">
    <name type="scientific">Jezberella montanilacus</name>
    <dbReference type="NCBI Taxonomy" id="323426"/>
    <lineage>
        <taxon>Bacteria</taxon>
        <taxon>Pseudomonadati</taxon>
        <taxon>Pseudomonadota</taxon>
        <taxon>Betaproteobacteria</taxon>
        <taxon>Burkholderiales</taxon>
        <taxon>Alcaligenaceae</taxon>
        <taxon>Jezberella</taxon>
    </lineage>
</organism>
<protein>
    <submittedName>
        <fullName evidence="1">Glycine/sarcosine/betaine reductase selenoprotein B</fullName>
    </submittedName>
</protein>
<dbReference type="OrthoDB" id="9126078at2"/>
<dbReference type="AlphaFoldDB" id="A0A2T0XQ85"/>
<gene>
    <name evidence="1" type="ORF">BCM14_0136</name>
</gene>